<organism evidence="5 6">
    <name type="scientific">Acrodontium crateriforme</name>
    <dbReference type="NCBI Taxonomy" id="150365"/>
    <lineage>
        <taxon>Eukaryota</taxon>
        <taxon>Fungi</taxon>
        <taxon>Dikarya</taxon>
        <taxon>Ascomycota</taxon>
        <taxon>Pezizomycotina</taxon>
        <taxon>Dothideomycetes</taxon>
        <taxon>Dothideomycetidae</taxon>
        <taxon>Mycosphaerellales</taxon>
        <taxon>Teratosphaeriaceae</taxon>
        <taxon>Acrodontium</taxon>
    </lineage>
</organism>
<dbReference type="InterPro" id="IPR007699">
    <property type="entry name" value="SGS_dom"/>
</dbReference>
<protein>
    <submittedName>
        <fullName evidence="5">SGS-domain-containing protein</fullName>
    </submittedName>
</protein>
<dbReference type="Pfam" id="PF04969">
    <property type="entry name" value="CS"/>
    <property type="match status" value="1"/>
</dbReference>
<evidence type="ECO:0000259" key="4">
    <source>
        <dbReference type="PROSITE" id="PS51203"/>
    </source>
</evidence>
<dbReference type="SMART" id="SM00028">
    <property type="entry name" value="TPR"/>
    <property type="match status" value="3"/>
</dbReference>
<dbReference type="InterPro" id="IPR011990">
    <property type="entry name" value="TPR-like_helical_dom_sf"/>
</dbReference>
<dbReference type="Proteomes" id="UP001303373">
    <property type="component" value="Chromosome 11"/>
</dbReference>
<comment type="similarity">
    <text evidence="1">Belongs to the SGT1 family.</text>
</comment>
<dbReference type="CDD" id="cd06466">
    <property type="entry name" value="p23_CS_SGT1_like"/>
    <property type="match status" value="1"/>
</dbReference>
<dbReference type="InterPro" id="IPR008978">
    <property type="entry name" value="HSP20-like_chaperone"/>
</dbReference>
<dbReference type="SUPFAM" id="SSF49764">
    <property type="entry name" value="HSP20-like chaperones"/>
    <property type="match status" value="1"/>
</dbReference>
<name>A0AAQ3RBP6_9PEZI</name>
<dbReference type="PROSITE" id="PS51203">
    <property type="entry name" value="CS"/>
    <property type="match status" value="1"/>
</dbReference>
<accession>A0AAQ3RBP6</accession>
<feature type="compositionally biased region" description="Polar residues" evidence="2">
    <location>
        <begin position="351"/>
        <end position="364"/>
    </location>
</feature>
<dbReference type="GO" id="GO:0051087">
    <property type="term" value="F:protein-folding chaperone binding"/>
    <property type="evidence" value="ECO:0007669"/>
    <property type="project" value="InterPro"/>
</dbReference>
<dbReference type="SUPFAM" id="SSF48452">
    <property type="entry name" value="TPR-like"/>
    <property type="match status" value="1"/>
</dbReference>
<feature type="region of interest" description="Disordered" evidence="2">
    <location>
        <begin position="351"/>
        <end position="386"/>
    </location>
</feature>
<dbReference type="EMBL" id="CP138590">
    <property type="protein sequence ID" value="WPH03766.1"/>
    <property type="molecule type" value="Genomic_DNA"/>
</dbReference>
<feature type="domain" description="SGS" evidence="3">
    <location>
        <begin position="299"/>
        <end position="386"/>
    </location>
</feature>
<dbReference type="Gene3D" id="1.25.40.10">
    <property type="entry name" value="Tetratricopeptide repeat domain"/>
    <property type="match status" value="1"/>
</dbReference>
<reference evidence="5 6" key="1">
    <citation type="submission" date="2023-11" db="EMBL/GenBank/DDBJ databases">
        <title>An acidophilic fungus is an integral part of prey digestion in a carnivorous sundew plant.</title>
        <authorList>
            <person name="Tsai I.J."/>
        </authorList>
    </citation>
    <scope>NUCLEOTIDE SEQUENCE [LARGE SCALE GENOMIC DNA]</scope>
    <source>
        <strain evidence="5">169a</strain>
    </source>
</reference>
<evidence type="ECO:0000313" key="5">
    <source>
        <dbReference type="EMBL" id="WPH03766.1"/>
    </source>
</evidence>
<evidence type="ECO:0000313" key="6">
    <source>
        <dbReference type="Proteomes" id="UP001303373"/>
    </source>
</evidence>
<evidence type="ECO:0000259" key="3">
    <source>
        <dbReference type="PROSITE" id="PS51048"/>
    </source>
</evidence>
<sequence length="386" mass="42530">MATQADLGKKALLASDYEEAIKQYTAALKVSPTSPDYLIQRSTAYQRAKKLPEALSDANRAVVNAKNRGKKEAIIDAQFRRGSVLYTSEKYGDAAFVFEIVKKLNNKHKQLDLYLNMTANAIKKLPEDDEKRVCTVKEVPDVEAIPSEESSVGSSNTPTNSAPAVSAAPQPTAADKIRYDWYQNTQNVYFTLLAKGVPKEKAEVEITERSLTISFPTPSGADYNLTLEPLFAAVKPADCITRILPTKVEIILVKNMTGQKWAALESSEPVEKGDSGNEASKDDLVRRAIFTDTKPEAPAYPTSSRTGPKNWDAIHLDDDDDDFGGDEGNKFFKKLFKDASPEVQRAMMKSYTESNGTALSTNWDEVSKGPVETLPPDGMEARKWSS</sequence>
<feature type="compositionally biased region" description="Polar residues" evidence="2">
    <location>
        <begin position="148"/>
        <end position="163"/>
    </location>
</feature>
<dbReference type="InterPro" id="IPR007052">
    <property type="entry name" value="CS_dom"/>
</dbReference>
<dbReference type="AlphaFoldDB" id="A0AAQ3RBP6"/>
<dbReference type="PROSITE" id="PS51048">
    <property type="entry name" value="SGS"/>
    <property type="match status" value="1"/>
</dbReference>
<feature type="region of interest" description="Disordered" evidence="2">
    <location>
        <begin position="145"/>
        <end position="169"/>
    </location>
</feature>
<proteinExistence type="inferred from homology"/>
<feature type="domain" description="CS" evidence="4">
    <location>
        <begin position="174"/>
        <end position="265"/>
    </location>
</feature>
<dbReference type="PANTHER" id="PTHR45862">
    <property type="entry name" value="PROTEIN SGT1 HOMOLOG"/>
    <property type="match status" value="1"/>
</dbReference>
<dbReference type="InterPro" id="IPR044563">
    <property type="entry name" value="Sgt1-like"/>
</dbReference>
<gene>
    <name evidence="5" type="ORF">R9X50_00664900</name>
</gene>
<keyword evidence="6" id="KW-1185">Reference proteome</keyword>
<evidence type="ECO:0000256" key="2">
    <source>
        <dbReference type="SAM" id="MobiDB-lite"/>
    </source>
</evidence>
<evidence type="ECO:0000256" key="1">
    <source>
        <dbReference type="ARBA" id="ARBA00008509"/>
    </source>
</evidence>
<dbReference type="InterPro" id="IPR019734">
    <property type="entry name" value="TPR_rpt"/>
</dbReference>
<dbReference type="Gene3D" id="2.60.40.790">
    <property type="match status" value="1"/>
</dbReference>
<dbReference type="Pfam" id="PF05002">
    <property type="entry name" value="SGS"/>
    <property type="match status" value="1"/>
</dbReference>